<dbReference type="Proteomes" id="UP000239047">
    <property type="component" value="Unassembled WGS sequence"/>
</dbReference>
<evidence type="ECO:0000256" key="4">
    <source>
        <dbReference type="ARBA" id="ARBA00023172"/>
    </source>
</evidence>
<keyword evidence="3 5" id="KW-0238">DNA-binding</keyword>
<protein>
    <submittedName>
        <fullName evidence="8">Site-specific integrase</fullName>
    </submittedName>
</protein>
<evidence type="ECO:0000313" key="8">
    <source>
        <dbReference type="EMBL" id="PPA68874.1"/>
    </source>
</evidence>
<dbReference type="GO" id="GO:0015074">
    <property type="term" value="P:DNA integration"/>
    <property type="evidence" value="ECO:0007669"/>
    <property type="project" value="UniProtKB-KW"/>
</dbReference>
<gene>
    <name evidence="8" type="ORF">C4B60_18325</name>
</gene>
<feature type="domain" description="Tyr recombinase" evidence="6">
    <location>
        <begin position="167"/>
        <end position="371"/>
    </location>
</feature>
<accession>A0A2S5G7G3</accession>
<proteinExistence type="inferred from homology"/>
<name>A0A2S5G7G3_9BACL</name>
<dbReference type="Pfam" id="PF14657">
    <property type="entry name" value="Arm-DNA-bind_4"/>
    <property type="match status" value="1"/>
</dbReference>
<dbReference type="RefSeq" id="WP_104059490.1">
    <property type="nucleotide sequence ID" value="NZ_PREZ01000008.1"/>
</dbReference>
<dbReference type="OrthoDB" id="9803188at2"/>
<evidence type="ECO:0000256" key="1">
    <source>
        <dbReference type="ARBA" id="ARBA00008857"/>
    </source>
</evidence>
<dbReference type="InterPro" id="IPR011010">
    <property type="entry name" value="DNA_brk_join_enz"/>
</dbReference>
<dbReference type="CDD" id="cd01189">
    <property type="entry name" value="INT_ICEBs1_C_like"/>
    <property type="match status" value="1"/>
</dbReference>
<dbReference type="Pfam" id="PF14659">
    <property type="entry name" value="Phage_int_SAM_3"/>
    <property type="match status" value="1"/>
</dbReference>
<evidence type="ECO:0000256" key="5">
    <source>
        <dbReference type="PROSITE-ProRule" id="PRU01248"/>
    </source>
</evidence>
<dbReference type="Gene3D" id="1.10.443.10">
    <property type="entry name" value="Intergrase catalytic core"/>
    <property type="match status" value="1"/>
</dbReference>
<dbReference type="PANTHER" id="PTHR30349">
    <property type="entry name" value="PHAGE INTEGRASE-RELATED"/>
    <property type="match status" value="1"/>
</dbReference>
<dbReference type="Gene3D" id="1.10.150.130">
    <property type="match status" value="1"/>
</dbReference>
<dbReference type="InterPro" id="IPR044068">
    <property type="entry name" value="CB"/>
</dbReference>
<dbReference type="PROSITE" id="PS51900">
    <property type="entry name" value="CB"/>
    <property type="match status" value="1"/>
</dbReference>
<evidence type="ECO:0000259" key="7">
    <source>
        <dbReference type="PROSITE" id="PS51900"/>
    </source>
</evidence>
<dbReference type="InterPro" id="IPR013762">
    <property type="entry name" value="Integrase-like_cat_sf"/>
</dbReference>
<dbReference type="GO" id="GO:0006310">
    <property type="term" value="P:DNA recombination"/>
    <property type="evidence" value="ECO:0007669"/>
    <property type="project" value="UniProtKB-KW"/>
</dbReference>
<keyword evidence="4" id="KW-0233">DNA recombination</keyword>
<keyword evidence="2" id="KW-0229">DNA integration</keyword>
<dbReference type="InterPro" id="IPR028259">
    <property type="entry name" value="AP2-like_int_N"/>
</dbReference>
<dbReference type="PANTHER" id="PTHR30349:SF64">
    <property type="entry name" value="PROPHAGE INTEGRASE INTD-RELATED"/>
    <property type="match status" value="1"/>
</dbReference>
<evidence type="ECO:0000259" key="6">
    <source>
        <dbReference type="PROSITE" id="PS51898"/>
    </source>
</evidence>
<feature type="domain" description="Core-binding (CB)" evidence="7">
    <location>
        <begin position="64"/>
        <end position="147"/>
    </location>
</feature>
<dbReference type="GO" id="GO:0003677">
    <property type="term" value="F:DNA binding"/>
    <property type="evidence" value="ECO:0007669"/>
    <property type="project" value="UniProtKB-UniRule"/>
</dbReference>
<comment type="similarity">
    <text evidence="1">Belongs to the 'phage' integrase family.</text>
</comment>
<dbReference type="SUPFAM" id="SSF56349">
    <property type="entry name" value="DNA breaking-rejoining enzymes"/>
    <property type="match status" value="1"/>
</dbReference>
<dbReference type="InterPro" id="IPR010998">
    <property type="entry name" value="Integrase_recombinase_N"/>
</dbReference>
<dbReference type="PROSITE" id="PS51898">
    <property type="entry name" value="TYR_RECOMBINASE"/>
    <property type="match status" value="1"/>
</dbReference>
<dbReference type="InterPro" id="IPR002104">
    <property type="entry name" value="Integrase_catalytic"/>
</dbReference>
<dbReference type="InterPro" id="IPR004107">
    <property type="entry name" value="Integrase_SAM-like_N"/>
</dbReference>
<comment type="caution">
    <text evidence="8">The sequence shown here is derived from an EMBL/GenBank/DDBJ whole genome shotgun (WGS) entry which is preliminary data.</text>
</comment>
<reference evidence="8 9" key="1">
    <citation type="submission" date="2018-02" db="EMBL/GenBank/DDBJ databases">
        <title>Jeotgalibacillus proteolyticum sp. nov. a protease producing bacterium isolated from ocean sediments of Laizhou Bay.</title>
        <authorList>
            <person name="Li Y."/>
        </authorList>
    </citation>
    <scope>NUCLEOTIDE SEQUENCE [LARGE SCALE GENOMIC DNA]</scope>
    <source>
        <strain evidence="8 9">22-7</strain>
    </source>
</reference>
<keyword evidence="9" id="KW-1185">Reference proteome</keyword>
<dbReference type="AlphaFoldDB" id="A0A2S5G7G3"/>
<dbReference type="Pfam" id="PF00589">
    <property type="entry name" value="Phage_integrase"/>
    <property type="match status" value="1"/>
</dbReference>
<evidence type="ECO:0000256" key="2">
    <source>
        <dbReference type="ARBA" id="ARBA00022908"/>
    </source>
</evidence>
<dbReference type="InterPro" id="IPR050090">
    <property type="entry name" value="Tyrosine_recombinase_XerCD"/>
</dbReference>
<evidence type="ECO:0000256" key="3">
    <source>
        <dbReference type="ARBA" id="ARBA00023125"/>
    </source>
</evidence>
<evidence type="ECO:0000313" key="9">
    <source>
        <dbReference type="Proteomes" id="UP000239047"/>
    </source>
</evidence>
<dbReference type="EMBL" id="PREZ01000008">
    <property type="protein sequence ID" value="PPA68874.1"/>
    <property type="molecule type" value="Genomic_DNA"/>
</dbReference>
<organism evidence="8 9">
    <name type="scientific">Jeotgalibacillus proteolyticus</name>
    <dbReference type="NCBI Taxonomy" id="2082395"/>
    <lineage>
        <taxon>Bacteria</taxon>
        <taxon>Bacillati</taxon>
        <taxon>Bacillota</taxon>
        <taxon>Bacilli</taxon>
        <taxon>Bacillales</taxon>
        <taxon>Caryophanaceae</taxon>
        <taxon>Jeotgalibacillus</taxon>
    </lineage>
</organism>
<sequence length="386" mass="44167">MALIKKDPKTGKYLFVLDARKDPLTGKRKQLRRRGFDTKKEAQIALAILQVQVNESKEISSSQYTFRTYLAQWFDSKKIKLKPSTIKNYEEQIRYNIIPHIGEVRVNEFNETILQNFIQALYEDRGLAPATIRATYGIVSEVLSKAARNGLVSDLMLDDISLPRLEKKLRVWTAEQVATFLDAPNKLLDLTRHFIGFNISLQTGMRMGEVLGLRWSDIDLDNKMITVRQTLNKINEGRMYGLMAGGKTVSAMRSIYISDSLADSLKAHRQLTKKEKAIQQQTYSDHDLVVCTKNGNWVHPNNFRRAFKVTVDQLDIPIIRLHDLRHTHATFLLENKVNPKIIQERLGHKNVNITLNTYSHALPSMQLEAAGEFDGFFSSCDQSSDQ</sequence>